<dbReference type="GO" id="GO:0005737">
    <property type="term" value="C:cytoplasm"/>
    <property type="evidence" value="ECO:0007669"/>
    <property type="project" value="UniProtKB-ARBA"/>
</dbReference>
<dbReference type="AlphaFoldDB" id="A0A9P1IAU9"/>
<dbReference type="OrthoDB" id="414243at2759"/>
<evidence type="ECO:0000256" key="1">
    <source>
        <dbReference type="ARBA" id="ARBA00012452"/>
    </source>
</evidence>
<evidence type="ECO:0000259" key="6">
    <source>
        <dbReference type="PROSITE" id="PS50404"/>
    </source>
</evidence>
<dbReference type="PROSITE" id="PS50405">
    <property type="entry name" value="GST_CTER"/>
    <property type="match status" value="1"/>
</dbReference>
<dbReference type="Gene3D" id="1.20.1050.10">
    <property type="match status" value="1"/>
</dbReference>
<dbReference type="SFLD" id="SFLDG00363">
    <property type="entry name" value="AMPS_(cytGST):_Alpha-__Mu-__Pi"/>
    <property type="match status" value="1"/>
</dbReference>
<dbReference type="CDD" id="cd03039">
    <property type="entry name" value="GST_N_Sigma_like"/>
    <property type="match status" value="1"/>
</dbReference>
<organism evidence="8 9">
    <name type="scientific">Caenorhabditis angaria</name>
    <dbReference type="NCBI Taxonomy" id="860376"/>
    <lineage>
        <taxon>Eukaryota</taxon>
        <taxon>Metazoa</taxon>
        <taxon>Ecdysozoa</taxon>
        <taxon>Nematoda</taxon>
        <taxon>Chromadorea</taxon>
        <taxon>Rhabditida</taxon>
        <taxon>Rhabditina</taxon>
        <taxon>Rhabditomorpha</taxon>
        <taxon>Rhabditoidea</taxon>
        <taxon>Rhabditidae</taxon>
        <taxon>Peloderinae</taxon>
        <taxon>Caenorhabditis</taxon>
    </lineage>
</organism>
<dbReference type="InterPro" id="IPR036249">
    <property type="entry name" value="Thioredoxin-like_sf"/>
</dbReference>
<dbReference type="Proteomes" id="UP001152747">
    <property type="component" value="Unassembled WGS sequence"/>
</dbReference>
<dbReference type="SFLD" id="SFLDS00019">
    <property type="entry name" value="Glutathione_Transferase_(cytos"/>
    <property type="match status" value="1"/>
</dbReference>
<evidence type="ECO:0000313" key="9">
    <source>
        <dbReference type="Proteomes" id="UP001152747"/>
    </source>
</evidence>
<protein>
    <recommendedName>
        <fullName evidence="1">glutathione transferase</fullName>
        <ecNumber evidence="1">2.5.1.18</ecNumber>
    </recommendedName>
    <alternativeName>
        <fullName evidence="5">GST class-sigma</fullName>
    </alternativeName>
</protein>
<dbReference type="EC" id="2.5.1.18" evidence="1"/>
<dbReference type="CDD" id="cd03192">
    <property type="entry name" value="GST_C_Sigma_like"/>
    <property type="match status" value="1"/>
</dbReference>
<dbReference type="GO" id="GO:0006749">
    <property type="term" value="P:glutathione metabolic process"/>
    <property type="evidence" value="ECO:0007669"/>
    <property type="project" value="TreeGrafter"/>
</dbReference>
<keyword evidence="2" id="KW-0808">Transferase</keyword>
<dbReference type="Pfam" id="PF02798">
    <property type="entry name" value="GST_N"/>
    <property type="match status" value="1"/>
</dbReference>
<dbReference type="InterPro" id="IPR004046">
    <property type="entry name" value="GST_C"/>
</dbReference>
<comment type="caution">
    <text evidence="8">The sequence shown here is derived from an EMBL/GenBank/DDBJ whole genome shotgun (WGS) entry which is preliminary data.</text>
</comment>
<accession>A0A9P1IAU9</accession>
<dbReference type="SUPFAM" id="SSF47616">
    <property type="entry name" value="GST C-terminal domain-like"/>
    <property type="match status" value="1"/>
</dbReference>
<evidence type="ECO:0000256" key="5">
    <source>
        <dbReference type="ARBA" id="ARBA00078118"/>
    </source>
</evidence>
<sequence>MAVEYKLTYFDGRGLADVSRQLFALANVKFEDIRVSHETWATIKNDAPFGQLPVLETKTGLKIPQSLAIARYLANKFGFSGKTEEEKALTDAFADQFKDFYVEIKTYYYSKLGFMNHDPEEEKTKVLIPARDKFFKILLKYLKHSKSGYLVDSGVTFADLIICDNMRTLLKWWPEYTKEYPEIQEWYNKVDNIPAIRQHIQNSNDTGF</sequence>
<dbReference type="Pfam" id="PF14497">
    <property type="entry name" value="GST_C_3"/>
    <property type="match status" value="1"/>
</dbReference>
<dbReference type="Gene3D" id="3.40.30.10">
    <property type="entry name" value="Glutaredoxin"/>
    <property type="match status" value="1"/>
</dbReference>
<dbReference type="PANTHER" id="PTHR11571">
    <property type="entry name" value="GLUTATHIONE S-TRANSFERASE"/>
    <property type="match status" value="1"/>
</dbReference>
<name>A0A9P1IAU9_9PELO</name>
<dbReference type="FunFam" id="1.20.1050.10:FF:000031">
    <property type="entry name" value="Glutathione S-Transferase"/>
    <property type="match status" value="1"/>
</dbReference>
<evidence type="ECO:0000259" key="7">
    <source>
        <dbReference type="PROSITE" id="PS50405"/>
    </source>
</evidence>
<dbReference type="InterPro" id="IPR036282">
    <property type="entry name" value="Glutathione-S-Trfase_C_sf"/>
</dbReference>
<evidence type="ECO:0000313" key="8">
    <source>
        <dbReference type="EMBL" id="CAI5441664.1"/>
    </source>
</evidence>
<evidence type="ECO:0000256" key="2">
    <source>
        <dbReference type="ARBA" id="ARBA00022679"/>
    </source>
</evidence>
<dbReference type="PROSITE" id="PS50404">
    <property type="entry name" value="GST_NTER"/>
    <property type="match status" value="1"/>
</dbReference>
<dbReference type="SFLD" id="SFLDG01205">
    <property type="entry name" value="AMPS.1"/>
    <property type="match status" value="1"/>
</dbReference>
<evidence type="ECO:0000256" key="4">
    <source>
        <dbReference type="ARBA" id="ARBA00047960"/>
    </source>
</evidence>
<dbReference type="GO" id="GO:0004364">
    <property type="term" value="F:glutathione transferase activity"/>
    <property type="evidence" value="ECO:0007669"/>
    <property type="project" value="UniProtKB-EC"/>
</dbReference>
<dbReference type="PANTHER" id="PTHR11571:SF127">
    <property type="entry name" value="GLUTATHIONE S-TRANSFERASE"/>
    <property type="match status" value="1"/>
</dbReference>
<gene>
    <name evidence="8" type="ORF">CAMP_LOCUS4301</name>
</gene>
<dbReference type="EMBL" id="CANHGI010000002">
    <property type="protein sequence ID" value="CAI5441664.1"/>
    <property type="molecule type" value="Genomic_DNA"/>
</dbReference>
<comment type="catalytic activity">
    <reaction evidence="4">
        <text>RX + glutathione = an S-substituted glutathione + a halide anion + H(+)</text>
        <dbReference type="Rhea" id="RHEA:16437"/>
        <dbReference type="ChEBI" id="CHEBI:15378"/>
        <dbReference type="ChEBI" id="CHEBI:16042"/>
        <dbReference type="ChEBI" id="CHEBI:17792"/>
        <dbReference type="ChEBI" id="CHEBI:57925"/>
        <dbReference type="ChEBI" id="CHEBI:90779"/>
        <dbReference type="EC" id="2.5.1.18"/>
    </reaction>
</comment>
<dbReference type="SUPFAM" id="SSF52833">
    <property type="entry name" value="Thioredoxin-like"/>
    <property type="match status" value="1"/>
</dbReference>
<reference evidence="8" key="1">
    <citation type="submission" date="2022-11" db="EMBL/GenBank/DDBJ databases">
        <authorList>
            <person name="Kikuchi T."/>
        </authorList>
    </citation>
    <scope>NUCLEOTIDE SEQUENCE</scope>
    <source>
        <strain evidence="8">PS1010</strain>
    </source>
</reference>
<dbReference type="GO" id="GO:0004602">
    <property type="term" value="F:glutathione peroxidase activity"/>
    <property type="evidence" value="ECO:0007669"/>
    <property type="project" value="UniProtKB-ARBA"/>
</dbReference>
<dbReference type="InterPro" id="IPR004045">
    <property type="entry name" value="Glutathione_S-Trfase_N"/>
</dbReference>
<proteinExistence type="inferred from homology"/>
<dbReference type="InterPro" id="IPR050213">
    <property type="entry name" value="GST_superfamily"/>
</dbReference>
<feature type="domain" description="GST N-terminal" evidence="6">
    <location>
        <begin position="3"/>
        <end position="81"/>
    </location>
</feature>
<evidence type="ECO:0000256" key="3">
    <source>
        <dbReference type="ARBA" id="ARBA00038317"/>
    </source>
</evidence>
<dbReference type="FunFam" id="3.40.30.10:FF:000035">
    <property type="entry name" value="hematopoietic prostaglandin D synthase"/>
    <property type="match status" value="1"/>
</dbReference>
<dbReference type="InterPro" id="IPR010987">
    <property type="entry name" value="Glutathione-S-Trfase_C-like"/>
</dbReference>
<dbReference type="InterPro" id="IPR040079">
    <property type="entry name" value="Glutathione_S-Trfase"/>
</dbReference>
<feature type="domain" description="GST C-terminal" evidence="7">
    <location>
        <begin position="83"/>
        <end position="208"/>
    </location>
</feature>
<comment type="similarity">
    <text evidence="3">Belongs to the GST superfamily. Sigma family.</text>
</comment>
<keyword evidence="9" id="KW-1185">Reference proteome</keyword>